<dbReference type="PANTHER" id="PTHR43544">
    <property type="entry name" value="SHORT-CHAIN DEHYDROGENASE/REDUCTASE"/>
    <property type="match status" value="1"/>
</dbReference>
<name>A0AA37MU33_9BURK</name>
<proteinExistence type="predicted"/>
<comment type="caution">
    <text evidence="1">The sequence shown here is derived from an EMBL/GenBank/DDBJ whole genome shotgun (WGS) entry which is preliminary data.</text>
</comment>
<evidence type="ECO:0008006" key="3">
    <source>
        <dbReference type="Google" id="ProtNLM"/>
    </source>
</evidence>
<protein>
    <recommendedName>
        <fullName evidence="3">Short chain dehydrogenase</fullName>
    </recommendedName>
</protein>
<dbReference type="Pfam" id="PF00106">
    <property type="entry name" value="adh_short"/>
    <property type="match status" value="1"/>
</dbReference>
<reference evidence="1" key="1">
    <citation type="submission" date="2022-09" db="EMBL/GenBank/DDBJ databases">
        <title>Isolation and characterization of 3-chlorobenzoate degrading bacteria from soils in Shizuoka.</title>
        <authorList>
            <person name="Ifat A."/>
            <person name="Ogawa N."/>
            <person name="Kimbara K."/>
            <person name="Moriuchi R."/>
            <person name="Dohra H."/>
            <person name="Shintani M."/>
        </authorList>
    </citation>
    <scope>NUCLEOTIDE SEQUENCE</scope>
    <source>
        <strain evidence="1">19CS4-2</strain>
    </source>
</reference>
<dbReference type="GO" id="GO:0005737">
    <property type="term" value="C:cytoplasm"/>
    <property type="evidence" value="ECO:0007669"/>
    <property type="project" value="TreeGrafter"/>
</dbReference>
<dbReference type="InterPro" id="IPR002347">
    <property type="entry name" value="SDR_fam"/>
</dbReference>
<dbReference type="GO" id="GO:0016491">
    <property type="term" value="F:oxidoreductase activity"/>
    <property type="evidence" value="ECO:0007669"/>
    <property type="project" value="TreeGrafter"/>
</dbReference>
<sequence length="91" mass="9546">MTLSNKVVLVSGANRGIGAAIVKELLKLDVARIYATARDPKTLPSFGDSRVVPLQMDITSEVSVSAAAAAAQDVDVLVNNAGRLALRQLSR</sequence>
<accession>A0AA37MU33</accession>
<dbReference type="EMBL" id="BPUS01000018">
    <property type="protein sequence ID" value="GJH28827.1"/>
    <property type="molecule type" value="Genomic_DNA"/>
</dbReference>
<dbReference type="Proteomes" id="UP001055111">
    <property type="component" value="Unassembled WGS sequence"/>
</dbReference>
<dbReference type="AlphaFoldDB" id="A0AA37MU33"/>
<evidence type="ECO:0000313" key="1">
    <source>
        <dbReference type="EMBL" id="GJH28827.1"/>
    </source>
</evidence>
<gene>
    <name evidence="1" type="ORF">CBA19CS42_29945</name>
</gene>
<dbReference type="InterPro" id="IPR036291">
    <property type="entry name" value="NAD(P)-bd_dom_sf"/>
</dbReference>
<evidence type="ECO:0000313" key="2">
    <source>
        <dbReference type="Proteomes" id="UP001055111"/>
    </source>
</evidence>
<dbReference type="PANTHER" id="PTHR43544:SF35">
    <property type="entry name" value="C-FACTOR-RELATED"/>
    <property type="match status" value="1"/>
</dbReference>
<dbReference type="PRINTS" id="PR00081">
    <property type="entry name" value="GDHRDH"/>
</dbReference>
<dbReference type="InterPro" id="IPR051468">
    <property type="entry name" value="Fungal_SecMetab_SDRs"/>
</dbReference>
<dbReference type="Gene3D" id="3.40.50.720">
    <property type="entry name" value="NAD(P)-binding Rossmann-like Domain"/>
    <property type="match status" value="1"/>
</dbReference>
<organism evidence="1 2">
    <name type="scientific">Caballeronia novacaledonica</name>
    <dbReference type="NCBI Taxonomy" id="1544861"/>
    <lineage>
        <taxon>Bacteria</taxon>
        <taxon>Pseudomonadati</taxon>
        <taxon>Pseudomonadota</taxon>
        <taxon>Betaproteobacteria</taxon>
        <taxon>Burkholderiales</taxon>
        <taxon>Burkholderiaceae</taxon>
        <taxon>Caballeronia</taxon>
    </lineage>
</organism>
<dbReference type="RefSeq" id="WP_273654961.1">
    <property type="nucleotide sequence ID" value="NZ_BPUS01000018.1"/>
</dbReference>
<dbReference type="SUPFAM" id="SSF51735">
    <property type="entry name" value="NAD(P)-binding Rossmann-fold domains"/>
    <property type="match status" value="1"/>
</dbReference>